<evidence type="ECO:0000259" key="4">
    <source>
        <dbReference type="Pfam" id="PF02374"/>
    </source>
</evidence>
<dbReference type="EC" id="7.3.2.7" evidence="3"/>
<feature type="domain" description="ArsA/GET3 Anion-transporting ATPase-like" evidence="4">
    <location>
        <begin position="8"/>
        <end position="331"/>
    </location>
</feature>
<dbReference type="Proteomes" id="UP000305881">
    <property type="component" value="Chromosome"/>
</dbReference>
<accession>A0A4P9USP9</accession>
<dbReference type="EMBL" id="CP035467">
    <property type="protein sequence ID" value="QCW84477.1"/>
    <property type="molecule type" value="Genomic_DNA"/>
</dbReference>
<comment type="similarity">
    <text evidence="1">Belongs to the arsA ATPase family.</text>
</comment>
<dbReference type="NCBIfam" id="TIGR00345">
    <property type="entry name" value="GET3_arsA_TRC40"/>
    <property type="match status" value="1"/>
</dbReference>
<evidence type="ECO:0000313" key="6">
    <source>
        <dbReference type="Proteomes" id="UP000305881"/>
    </source>
</evidence>
<evidence type="ECO:0000256" key="1">
    <source>
        <dbReference type="ARBA" id="ARBA00011040"/>
    </source>
</evidence>
<protein>
    <recommendedName>
        <fullName evidence="3">arsenite-transporting ATPase</fullName>
        <ecNumber evidence="3">7.3.2.7</ecNumber>
    </recommendedName>
</protein>
<evidence type="ECO:0000256" key="2">
    <source>
        <dbReference type="ARBA" id="ARBA00052296"/>
    </source>
</evidence>
<reference evidence="6" key="1">
    <citation type="journal article" date="2019" name="J. Bacteriol.">
        <title>A Mutagenic Screen Identifies a TonB-Dependent Receptor Required for the Lanthanide Metal Switch in the Type I Methanotroph 'Methylotuvimicrobium buryatense' 5GB1C.</title>
        <authorList>
            <person name="Groom J.D."/>
            <person name="Ford S.M."/>
            <person name="Pesesky M.W."/>
            <person name="Lidstrom M.E."/>
        </authorList>
    </citation>
    <scope>NUCLEOTIDE SEQUENCE [LARGE SCALE GENOMIC DNA]</scope>
    <source>
        <strain evidence="6">5GB1C</strain>
    </source>
</reference>
<comment type="catalytic activity">
    <reaction evidence="2">
        <text>arsenite(in) + ATP + H2O = arsenite(out) + ADP + phosphate + H(+)</text>
        <dbReference type="Rhea" id="RHEA:11348"/>
        <dbReference type="ChEBI" id="CHEBI:15377"/>
        <dbReference type="ChEBI" id="CHEBI:15378"/>
        <dbReference type="ChEBI" id="CHEBI:29242"/>
        <dbReference type="ChEBI" id="CHEBI:30616"/>
        <dbReference type="ChEBI" id="CHEBI:43474"/>
        <dbReference type="ChEBI" id="CHEBI:456216"/>
        <dbReference type="EC" id="7.3.2.7"/>
    </reaction>
</comment>
<gene>
    <name evidence="5" type="ORF">EQU24_21225</name>
</gene>
<evidence type="ECO:0000313" key="5">
    <source>
        <dbReference type="EMBL" id="QCW84477.1"/>
    </source>
</evidence>
<sequence>MSHLTDKRILLVGGKGGVGKTTVSSALALLAARRGKKVLLVSTDPAHSLADAFGCRIGDNITRLTANIDGLELDPDREVEQHLERVSVQLKQFARPEMYGAIEKQMRLTRQSPGAQEAAMLERIANTLKLGLKDYDLTIFDTAPTGHTLRLLSLPEAIAAWTQGLLNANRRSEKLAEVLEHLTPKAGRSIDNPLSDPKEHATADMDARTKAIAETLLTRQRLLLRTRELFQDKEQTALLFVLTPEKLPILETARTVKTLQQERLPIAGLVVNRILPEEAGGDFLAQRRRQEKIHLQQIDQDFDDLPRYSIPLQATDIQGIDGLNGMADLLKNAGL</sequence>
<dbReference type="GO" id="GO:0016887">
    <property type="term" value="F:ATP hydrolysis activity"/>
    <property type="evidence" value="ECO:0007669"/>
    <property type="project" value="InterPro"/>
</dbReference>
<dbReference type="PANTHER" id="PTHR10803">
    <property type="entry name" value="ARSENICAL PUMP-DRIVING ATPASE ARSENITE-TRANSLOCATING ATPASE"/>
    <property type="match status" value="1"/>
</dbReference>
<dbReference type="AlphaFoldDB" id="A0A4P9USP9"/>
<proteinExistence type="inferred from homology"/>
<name>A0A4P9USP9_METBY</name>
<evidence type="ECO:0000256" key="3">
    <source>
        <dbReference type="ARBA" id="ARBA00066752"/>
    </source>
</evidence>
<dbReference type="RefSeq" id="WP_017841630.1">
    <property type="nucleotide sequence ID" value="NZ_CP035467.1"/>
</dbReference>
<dbReference type="InterPro" id="IPR025723">
    <property type="entry name" value="ArsA/GET3_ATPase-like"/>
</dbReference>
<dbReference type="InterPro" id="IPR016300">
    <property type="entry name" value="ATPase_ArsA/GET3"/>
</dbReference>
<dbReference type="OrthoDB" id="9780677at2"/>
<dbReference type="CDD" id="cd02035">
    <property type="entry name" value="ArsA"/>
    <property type="match status" value="1"/>
</dbReference>
<organism evidence="5 6">
    <name type="scientific">Methylotuvimicrobium buryatense</name>
    <name type="common">Methylomicrobium buryatense</name>
    <dbReference type="NCBI Taxonomy" id="95641"/>
    <lineage>
        <taxon>Bacteria</taxon>
        <taxon>Pseudomonadati</taxon>
        <taxon>Pseudomonadota</taxon>
        <taxon>Gammaproteobacteria</taxon>
        <taxon>Methylococcales</taxon>
        <taxon>Methylococcaceae</taxon>
        <taxon>Methylotuvimicrobium</taxon>
    </lineage>
</organism>
<dbReference type="GO" id="GO:0015446">
    <property type="term" value="F:ATPase-coupled arsenite transmembrane transporter activity"/>
    <property type="evidence" value="ECO:0007669"/>
    <property type="project" value="UniProtKB-EC"/>
</dbReference>
<dbReference type="GO" id="GO:0005524">
    <property type="term" value="F:ATP binding"/>
    <property type="evidence" value="ECO:0007669"/>
    <property type="project" value="InterPro"/>
</dbReference>
<dbReference type="Gene3D" id="3.40.50.300">
    <property type="entry name" value="P-loop containing nucleotide triphosphate hydrolases"/>
    <property type="match status" value="1"/>
</dbReference>
<dbReference type="SUPFAM" id="SSF52540">
    <property type="entry name" value="P-loop containing nucleoside triphosphate hydrolases"/>
    <property type="match status" value="1"/>
</dbReference>
<dbReference type="PANTHER" id="PTHR10803:SF3">
    <property type="entry name" value="ATPASE GET3"/>
    <property type="match status" value="1"/>
</dbReference>
<dbReference type="Pfam" id="PF02374">
    <property type="entry name" value="ArsA_ATPase"/>
    <property type="match status" value="1"/>
</dbReference>
<keyword evidence="6" id="KW-1185">Reference proteome</keyword>
<dbReference type="KEGG" id="mbur:EQU24_21225"/>
<dbReference type="STRING" id="675511.GCA_000341735_03182"/>
<dbReference type="InterPro" id="IPR027417">
    <property type="entry name" value="P-loop_NTPase"/>
</dbReference>